<gene>
    <name evidence="1" type="ORF">ABK905_13955</name>
</gene>
<reference evidence="1" key="1">
    <citation type="submission" date="2024-06" db="EMBL/GenBank/DDBJ databases">
        <authorList>
            <person name="Coelho C."/>
            <person name="Bento M."/>
            <person name="Garcia E."/>
            <person name="Camelo A."/>
            <person name="Brandao I."/>
            <person name="Espirito Santo C."/>
            <person name="Trovao J."/>
            <person name="Verissimo A."/>
            <person name="Costa J."/>
            <person name="Tiago I."/>
        </authorList>
    </citation>
    <scope>NUCLEOTIDE SEQUENCE</scope>
    <source>
        <strain evidence="1">KWT182</strain>
    </source>
</reference>
<dbReference type="AlphaFoldDB" id="A0AAU7QF74"/>
<accession>A0AAU7QF74</accession>
<sequence length="175" mass="19366">MHHLRNLPQDQGLLDLLGVEKATLTLLAEELIVASARLDIAGQLCARLQEMPAPALARESRADRQVAKALTVLGDFIAWLGFQQAGDAKRPDSRINPGHKIFARPEKQAVSWNNSRRLTKLAPTPANTAAFYIYDWLVGLREMIIQNQGFAGDGELTEEQQARLASILNGMNDLR</sequence>
<dbReference type="InterPro" id="IPR017030">
    <property type="entry name" value="Vir_effector_SfrC"/>
</dbReference>
<evidence type="ECO:0000313" key="1">
    <source>
        <dbReference type="EMBL" id="XBS71900.1"/>
    </source>
</evidence>
<dbReference type="EMBL" id="CP157947">
    <property type="protein sequence ID" value="XBS71900.1"/>
    <property type="molecule type" value="Genomic_DNA"/>
</dbReference>
<proteinExistence type="predicted"/>
<organism evidence="1">
    <name type="scientific">Acerihabitans sp. KWT182</name>
    <dbReference type="NCBI Taxonomy" id="3157919"/>
    <lineage>
        <taxon>Bacteria</taxon>
        <taxon>Pseudomonadati</taxon>
        <taxon>Pseudomonadota</taxon>
        <taxon>Gammaproteobacteria</taxon>
        <taxon>Enterobacterales</taxon>
        <taxon>Pectobacteriaceae</taxon>
        <taxon>Acerihabitans</taxon>
    </lineage>
</organism>
<name>A0AAU7QF74_9GAMM</name>
<dbReference type="Pfam" id="PF10139">
    <property type="entry name" value="Virul_Fac"/>
    <property type="match status" value="1"/>
</dbReference>
<protein>
    <submittedName>
        <fullName evidence="1">Virulence factor SrfC family protein</fullName>
    </submittedName>
</protein>